<keyword evidence="2" id="KW-0472">Membrane</keyword>
<sequence length="298" mass="31031">MSTTTTSAPSTVTEPPPVLTTVFTPASSCLIDLWQYSATASGLECYVGTSQVQCNYVQLGPSATTSCFPSDWDYEPTAYFSPGICPSGYETACSSVTTFGTNTETRATCCPSGYSCQTGSDWPWYTTDLCTYHNPGPVTYVYTTDLPGVGTSTVTTSGSEGINAYGVQIRFQATDSVTALTTTTASPTSSTSSTSSSSSTSTSSATPASTGLSTGAKAGIGVGVALAGLIAIAGIIFFFVRPRRRSASDGRPSAFSSQPAYYSELAGRPASVEVKRELYGSPLIELHNDPVRAPVEME</sequence>
<feature type="region of interest" description="Disordered" evidence="1">
    <location>
        <begin position="182"/>
        <end position="210"/>
    </location>
</feature>
<keyword evidence="4" id="KW-1185">Reference proteome</keyword>
<organism evidence="3 4">
    <name type="scientific">Talaromyces atroroseus</name>
    <dbReference type="NCBI Taxonomy" id="1441469"/>
    <lineage>
        <taxon>Eukaryota</taxon>
        <taxon>Fungi</taxon>
        <taxon>Dikarya</taxon>
        <taxon>Ascomycota</taxon>
        <taxon>Pezizomycotina</taxon>
        <taxon>Eurotiomycetes</taxon>
        <taxon>Eurotiomycetidae</taxon>
        <taxon>Eurotiales</taxon>
        <taxon>Trichocomaceae</taxon>
        <taxon>Talaromyces</taxon>
        <taxon>Talaromyces sect. Trachyspermi</taxon>
    </lineage>
</organism>
<reference evidence="3 4" key="1">
    <citation type="submission" date="2015-06" db="EMBL/GenBank/DDBJ databases">
        <title>Talaromyces atroroseus IBT 11181 draft genome.</title>
        <authorList>
            <person name="Rasmussen K.B."/>
            <person name="Rasmussen S."/>
            <person name="Petersen B."/>
            <person name="Sicheritz-Ponten T."/>
            <person name="Mortensen U.H."/>
            <person name="Thrane U."/>
        </authorList>
    </citation>
    <scope>NUCLEOTIDE SEQUENCE [LARGE SCALE GENOMIC DNA]</scope>
    <source>
        <strain evidence="3 4">IBT 11181</strain>
    </source>
</reference>
<evidence type="ECO:0000313" key="3">
    <source>
        <dbReference type="EMBL" id="OKL62342.1"/>
    </source>
</evidence>
<gene>
    <name evidence="3" type="ORF">UA08_02823</name>
</gene>
<dbReference type="Proteomes" id="UP000214365">
    <property type="component" value="Unassembled WGS sequence"/>
</dbReference>
<dbReference type="GeneID" id="31002578"/>
<dbReference type="AlphaFoldDB" id="A0A225ALC4"/>
<protein>
    <recommendedName>
        <fullName evidence="5">Mid2 domain-containing protein</fullName>
    </recommendedName>
</protein>
<dbReference type="RefSeq" id="XP_020122463.1">
    <property type="nucleotide sequence ID" value="XM_020264907.1"/>
</dbReference>
<evidence type="ECO:0000256" key="1">
    <source>
        <dbReference type="SAM" id="MobiDB-lite"/>
    </source>
</evidence>
<proteinExistence type="predicted"/>
<evidence type="ECO:0000313" key="4">
    <source>
        <dbReference type="Proteomes" id="UP000214365"/>
    </source>
</evidence>
<evidence type="ECO:0000256" key="2">
    <source>
        <dbReference type="SAM" id="Phobius"/>
    </source>
</evidence>
<dbReference type="STRING" id="1441469.A0A225ALC4"/>
<feature type="transmembrane region" description="Helical" evidence="2">
    <location>
        <begin position="218"/>
        <end position="240"/>
    </location>
</feature>
<dbReference type="EMBL" id="LFMY01000003">
    <property type="protein sequence ID" value="OKL62342.1"/>
    <property type="molecule type" value="Genomic_DNA"/>
</dbReference>
<keyword evidence="2" id="KW-0812">Transmembrane</keyword>
<accession>A0A225ALC4</accession>
<keyword evidence="2" id="KW-1133">Transmembrane helix</keyword>
<comment type="caution">
    <text evidence="3">The sequence shown here is derived from an EMBL/GenBank/DDBJ whole genome shotgun (WGS) entry which is preliminary data.</text>
</comment>
<dbReference type="OrthoDB" id="4770059at2759"/>
<name>A0A225ALC4_TALAT</name>
<evidence type="ECO:0008006" key="5">
    <source>
        <dbReference type="Google" id="ProtNLM"/>
    </source>
</evidence>